<proteinExistence type="predicted"/>
<protein>
    <submittedName>
        <fullName evidence="1">Uncharacterized protein</fullName>
    </submittedName>
</protein>
<reference evidence="1 2" key="1">
    <citation type="journal article" date="2019" name="Commun. Biol.">
        <title>The bagworm genome reveals a unique fibroin gene that provides high tensile strength.</title>
        <authorList>
            <person name="Kono N."/>
            <person name="Nakamura H."/>
            <person name="Ohtoshi R."/>
            <person name="Tomita M."/>
            <person name="Numata K."/>
            <person name="Arakawa K."/>
        </authorList>
    </citation>
    <scope>NUCLEOTIDE SEQUENCE [LARGE SCALE GENOMIC DNA]</scope>
</reference>
<gene>
    <name evidence="1" type="ORF">EVAR_2998_1</name>
</gene>
<dbReference type="EMBL" id="BGZK01000018">
    <property type="protein sequence ID" value="GBP05482.1"/>
    <property type="molecule type" value="Genomic_DNA"/>
</dbReference>
<dbReference type="AlphaFoldDB" id="A0A4C1STM3"/>
<accession>A0A4C1STM3</accession>
<keyword evidence="2" id="KW-1185">Reference proteome</keyword>
<evidence type="ECO:0000313" key="2">
    <source>
        <dbReference type="Proteomes" id="UP000299102"/>
    </source>
</evidence>
<dbReference type="Proteomes" id="UP000299102">
    <property type="component" value="Unassembled WGS sequence"/>
</dbReference>
<evidence type="ECO:0000313" key="1">
    <source>
        <dbReference type="EMBL" id="GBP05482.1"/>
    </source>
</evidence>
<name>A0A4C1STM3_EUMVA</name>
<sequence>MPSARDCLLVRYLGIGGHVKFTVRTETSRGHREARGAHRSRENIPYAIRTQVVQYRLRKAQVGCLLTVAVCHLHTRSTVVERVWNLKVLQL</sequence>
<organism evidence="1 2">
    <name type="scientific">Eumeta variegata</name>
    <name type="common">Bagworm moth</name>
    <name type="synonym">Eumeta japonica</name>
    <dbReference type="NCBI Taxonomy" id="151549"/>
    <lineage>
        <taxon>Eukaryota</taxon>
        <taxon>Metazoa</taxon>
        <taxon>Ecdysozoa</taxon>
        <taxon>Arthropoda</taxon>
        <taxon>Hexapoda</taxon>
        <taxon>Insecta</taxon>
        <taxon>Pterygota</taxon>
        <taxon>Neoptera</taxon>
        <taxon>Endopterygota</taxon>
        <taxon>Lepidoptera</taxon>
        <taxon>Glossata</taxon>
        <taxon>Ditrysia</taxon>
        <taxon>Tineoidea</taxon>
        <taxon>Psychidae</taxon>
        <taxon>Oiketicinae</taxon>
        <taxon>Eumeta</taxon>
    </lineage>
</organism>
<comment type="caution">
    <text evidence="1">The sequence shown here is derived from an EMBL/GenBank/DDBJ whole genome shotgun (WGS) entry which is preliminary data.</text>
</comment>